<dbReference type="InterPro" id="IPR001940">
    <property type="entry name" value="Peptidase_S1C"/>
</dbReference>
<name>A0A6J4JI71_9ACTN</name>
<accession>A0A6J4JI71</accession>
<dbReference type="SUPFAM" id="SSF50494">
    <property type="entry name" value="Trypsin-like serine proteases"/>
    <property type="match status" value="1"/>
</dbReference>
<feature type="compositionally biased region" description="Polar residues" evidence="3">
    <location>
        <begin position="81"/>
        <end position="100"/>
    </location>
</feature>
<dbReference type="Gene3D" id="2.30.42.10">
    <property type="match status" value="1"/>
</dbReference>
<keyword evidence="2" id="KW-0378">Hydrolase</keyword>
<dbReference type="InterPro" id="IPR001478">
    <property type="entry name" value="PDZ"/>
</dbReference>
<feature type="compositionally biased region" description="Pro residues" evidence="3">
    <location>
        <begin position="21"/>
        <end position="30"/>
    </location>
</feature>
<evidence type="ECO:0000256" key="3">
    <source>
        <dbReference type="SAM" id="MobiDB-lite"/>
    </source>
</evidence>
<feature type="transmembrane region" description="Helical" evidence="4">
    <location>
        <begin position="120"/>
        <end position="143"/>
    </location>
</feature>
<dbReference type="PRINTS" id="PR00834">
    <property type="entry name" value="PROTEASES2C"/>
</dbReference>
<organism evidence="6">
    <name type="scientific">uncultured Blastococcus sp</name>
    <dbReference type="NCBI Taxonomy" id="217144"/>
    <lineage>
        <taxon>Bacteria</taxon>
        <taxon>Bacillati</taxon>
        <taxon>Actinomycetota</taxon>
        <taxon>Actinomycetes</taxon>
        <taxon>Geodermatophilales</taxon>
        <taxon>Geodermatophilaceae</taxon>
        <taxon>Blastococcus</taxon>
        <taxon>environmental samples</taxon>
    </lineage>
</organism>
<keyword evidence="4" id="KW-1133">Transmembrane helix</keyword>
<evidence type="ECO:0000256" key="2">
    <source>
        <dbReference type="ARBA" id="ARBA00022801"/>
    </source>
</evidence>
<evidence type="ECO:0000313" key="6">
    <source>
        <dbReference type="EMBL" id="CAA9279961.1"/>
    </source>
</evidence>
<dbReference type="PANTHER" id="PTHR43343:SF3">
    <property type="entry name" value="PROTEASE DO-LIKE 8, CHLOROPLASTIC"/>
    <property type="match status" value="1"/>
</dbReference>
<feature type="region of interest" description="Disordered" evidence="3">
    <location>
        <begin position="444"/>
        <end position="478"/>
    </location>
</feature>
<dbReference type="AlphaFoldDB" id="A0A6J4JI71"/>
<dbReference type="Gene3D" id="2.40.10.120">
    <property type="match status" value="1"/>
</dbReference>
<evidence type="ECO:0000256" key="4">
    <source>
        <dbReference type="SAM" id="Phobius"/>
    </source>
</evidence>
<feature type="region of interest" description="Disordered" evidence="3">
    <location>
        <begin position="1"/>
        <end position="111"/>
    </location>
</feature>
<dbReference type="GO" id="GO:0006508">
    <property type="term" value="P:proteolysis"/>
    <property type="evidence" value="ECO:0007669"/>
    <property type="project" value="UniProtKB-KW"/>
</dbReference>
<reference evidence="6" key="1">
    <citation type="submission" date="2020-02" db="EMBL/GenBank/DDBJ databases">
        <authorList>
            <person name="Meier V. D."/>
        </authorList>
    </citation>
    <scope>NUCLEOTIDE SEQUENCE</scope>
    <source>
        <strain evidence="6">AVDCRST_MAG57</strain>
    </source>
</reference>
<dbReference type="InterPro" id="IPR009003">
    <property type="entry name" value="Peptidase_S1_PA"/>
</dbReference>
<protein>
    <submittedName>
        <fullName evidence="6">Peptidase S1 and S6, chymotrypsin/Hap</fullName>
    </submittedName>
</protein>
<dbReference type="SMART" id="SM00228">
    <property type="entry name" value="PDZ"/>
    <property type="match status" value="1"/>
</dbReference>
<dbReference type="Pfam" id="PF13180">
    <property type="entry name" value="PDZ_2"/>
    <property type="match status" value="1"/>
</dbReference>
<evidence type="ECO:0000259" key="5">
    <source>
        <dbReference type="PROSITE" id="PS50106"/>
    </source>
</evidence>
<dbReference type="InterPro" id="IPR051201">
    <property type="entry name" value="Chloro_Bact_Ser_Proteases"/>
</dbReference>
<gene>
    <name evidence="6" type="ORF">AVDCRST_MAG57-3734</name>
</gene>
<dbReference type="Pfam" id="PF13365">
    <property type="entry name" value="Trypsin_2"/>
    <property type="match status" value="1"/>
</dbReference>
<sequence>MSEHGSGTGSERDPHLTGAPGTPPAQPGQAPPVAGTTTPYQSPHAAETAPTGQPAAGTQWGWGQAPSHPGAPYPAAYGQQAHPQQPYGQTSSQWPTQGTAPTAVLTPEQPSARRAGRLRIGVAGLVAGALIGGGAGAGVAALLDEPSRVTAAGATGQSVVIRNPETATTATAAAAKAAPSVVTIYVASGSDSGSGSGVVLTDDGYVLTNNHVVTLDGGGSGSVQARTSDGTLYDATVVGTDPASDLAVIRLEDASGLTPATFADSDEVQVGDVAVAIGAPLGLSNTVTDGIISATNRAVATGSTQDDATVIDALQTDAAINPGNSGGALVNAAGEVVGINSAIATVASGMPGSQSQSGNIGVGFAIPGNTAQRIAQELISTGSATRAFLGVRAQTAADDENSGVGTGAEVVSIEGDSAAAQAGIQEGDVITAVGDRPVTTSTELTAAVRSQAPGEEVPLTVRRGDDSRTVEVTLGSSD</sequence>
<keyword evidence="1" id="KW-0645">Protease</keyword>
<dbReference type="GO" id="GO:0004252">
    <property type="term" value="F:serine-type endopeptidase activity"/>
    <property type="evidence" value="ECO:0007669"/>
    <property type="project" value="InterPro"/>
</dbReference>
<proteinExistence type="predicted"/>
<keyword evidence="4" id="KW-0812">Transmembrane</keyword>
<keyword evidence="4" id="KW-0472">Membrane</keyword>
<dbReference type="CDD" id="cd06779">
    <property type="entry name" value="cpPDZ_Deg_HtrA-like"/>
    <property type="match status" value="1"/>
</dbReference>
<dbReference type="InterPro" id="IPR036034">
    <property type="entry name" value="PDZ_sf"/>
</dbReference>
<dbReference type="PANTHER" id="PTHR43343">
    <property type="entry name" value="PEPTIDASE S12"/>
    <property type="match status" value="1"/>
</dbReference>
<dbReference type="PROSITE" id="PS50106">
    <property type="entry name" value="PDZ"/>
    <property type="match status" value="1"/>
</dbReference>
<dbReference type="SUPFAM" id="SSF50156">
    <property type="entry name" value="PDZ domain-like"/>
    <property type="match status" value="1"/>
</dbReference>
<feature type="domain" description="PDZ" evidence="5">
    <location>
        <begin position="378"/>
        <end position="465"/>
    </location>
</feature>
<evidence type="ECO:0000256" key="1">
    <source>
        <dbReference type="ARBA" id="ARBA00022670"/>
    </source>
</evidence>
<dbReference type="EMBL" id="CADCTI010000302">
    <property type="protein sequence ID" value="CAA9279961.1"/>
    <property type="molecule type" value="Genomic_DNA"/>
</dbReference>